<dbReference type="HAMAP" id="MF_00328">
    <property type="entry name" value="Guanylate_kinase"/>
    <property type="match status" value="1"/>
</dbReference>
<dbReference type="FunFam" id="3.30.63.10:FF:000002">
    <property type="entry name" value="Guanylate kinase 1"/>
    <property type="match status" value="1"/>
</dbReference>
<comment type="catalytic activity">
    <reaction evidence="12 13">
        <text>GMP + ATP = GDP + ADP</text>
        <dbReference type="Rhea" id="RHEA:20780"/>
        <dbReference type="ChEBI" id="CHEBI:30616"/>
        <dbReference type="ChEBI" id="CHEBI:58115"/>
        <dbReference type="ChEBI" id="CHEBI:58189"/>
        <dbReference type="ChEBI" id="CHEBI:456216"/>
        <dbReference type="EC" id="2.7.4.8"/>
    </reaction>
</comment>
<keyword evidence="7 13" id="KW-0808">Transferase</keyword>
<keyword evidence="9 13" id="KW-0418">Kinase</keyword>
<proteinExistence type="inferred from homology"/>
<dbReference type="Gene3D" id="3.40.50.300">
    <property type="entry name" value="P-loop containing nucleotide triphosphate hydrolases"/>
    <property type="match status" value="1"/>
</dbReference>
<evidence type="ECO:0000256" key="11">
    <source>
        <dbReference type="ARBA" id="ARBA00030128"/>
    </source>
</evidence>
<comment type="subcellular location">
    <subcellularLocation>
        <location evidence="2 13">Cytoplasm</location>
    </subcellularLocation>
</comment>
<dbReference type="GO" id="GO:0005829">
    <property type="term" value="C:cytosol"/>
    <property type="evidence" value="ECO:0007669"/>
    <property type="project" value="TreeGrafter"/>
</dbReference>
<sequence>MNKGLVVILSGPSGSGKGSVVGRMMEMEESIRLSVSATTRGPREGEIAGVHYHYMTKPQFEELIEQDGVLEYARYCDNYYGTPAAPVRQWREEGRDVLLEIEVQGAHQVKTKIPEAITIFIMPPSMEVLKKRLVGRNTEPEEVVQKRLQTAVDEMKQADQYDYIVVNDDLDDAARDVLAILSAEKARAVHMTQFVQEVLNDAENGNC</sequence>
<keyword evidence="10 13" id="KW-0067">ATP-binding</keyword>
<dbReference type="Proteomes" id="UP000593890">
    <property type="component" value="Chromosome"/>
</dbReference>
<protein>
    <recommendedName>
        <fullName evidence="5 13">Guanylate kinase</fullName>
        <ecNumber evidence="4 13">2.7.4.8</ecNumber>
    </recommendedName>
    <alternativeName>
        <fullName evidence="11 13">GMP kinase</fullName>
    </alternativeName>
</protein>
<organism evidence="15 16">
    <name type="scientific">Solibaculum mannosilyticum</name>
    <dbReference type="NCBI Taxonomy" id="2780922"/>
    <lineage>
        <taxon>Bacteria</taxon>
        <taxon>Bacillati</taxon>
        <taxon>Bacillota</taxon>
        <taxon>Clostridia</taxon>
        <taxon>Eubacteriales</taxon>
        <taxon>Oscillospiraceae</taxon>
        <taxon>Solibaculum</taxon>
    </lineage>
</organism>
<dbReference type="InterPro" id="IPR008144">
    <property type="entry name" value="Guanylate_kin-like_dom"/>
</dbReference>
<evidence type="ECO:0000256" key="3">
    <source>
        <dbReference type="ARBA" id="ARBA00005790"/>
    </source>
</evidence>
<dbReference type="Gene3D" id="3.30.63.10">
    <property type="entry name" value="Guanylate Kinase phosphate binding domain"/>
    <property type="match status" value="1"/>
</dbReference>
<name>A0A7I8D261_9FIRM</name>
<dbReference type="RefSeq" id="WP_215533575.1">
    <property type="nucleotide sequence ID" value="NZ_AP023321.1"/>
</dbReference>
<dbReference type="SUPFAM" id="SSF52540">
    <property type="entry name" value="P-loop containing nucleoside triphosphate hydrolases"/>
    <property type="match status" value="1"/>
</dbReference>
<dbReference type="InterPro" id="IPR008145">
    <property type="entry name" value="GK/Ca_channel_bsu"/>
</dbReference>
<dbReference type="PANTHER" id="PTHR23117:SF13">
    <property type="entry name" value="GUANYLATE KINASE"/>
    <property type="match status" value="1"/>
</dbReference>
<evidence type="ECO:0000313" key="15">
    <source>
        <dbReference type="EMBL" id="BCI60085.1"/>
    </source>
</evidence>
<evidence type="ECO:0000259" key="14">
    <source>
        <dbReference type="PROSITE" id="PS50052"/>
    </source>
</evidence>
<evidence type="ECO:0000256" key="13">
    <source>
        <dbReference type="HAMAP-Rule" id="MF_00328"/>
    </source>
</evidence>
<keyword evidence="16" id="KW-1185">Reference proteome</keyword>
<dbReference type="InterPro" id="IPR017665">
    <property type="entry name" value="Guanylate_kinase"/>
</dbReference>
<evidence type="ECO:0000256" key="12">
    <source>
        <dbReference type="ARBA" id="ARBA00048594"/>
    </source>
</evidence>
<dbReference type="GO" id="GO:0005524">
    <property type="term" value="F:ATP binding"/>
    <property type="evidence" value="ECO:0007669"/>
    <property type="project" value="UniProtKB-UniRule"/>
</dbReference>
<dbReference type="EMBL" id="AP023321">
    <property type="protein sequence ID" value="BCI60085.1"/>
    <property type="molecule type" value="Genomic_DNA"/>
</dbReference>
<dbReference type="InterPro" id="IPR027417">
    <property type="entry name" value="P-loop_NTPase"/>
</dbReference>
<dbReference type="GO" id="GO:0004385">
    <property type="term" value="F:GMP kinase activity"/>
    <property type="evidence" value="ECO:0007669"/>
    <property type="project" value="UniProtKB-UniRule"/>
</dbReference>
<evidence type="ECO:0000256" key="4">
    <source>
        <dbReference type="ARBA" id="ARBA00012961"/>
    </source>
</evidence>
<dbReference type="AlphaFoldDB" id="A0A7I8D261"/>
<dbReference type="PANTHER" id="PTHR23117">
    <property type="entry name" value="GUANYLATE KINASE-RELATED"/>
    <property type="match status" value="1"/>
</dbReference>
<comment type="function">
    <text evidence="1 13">Essential for recycling GMP and indirectly, cGMP.</text>
</comment>
<dbReference type="CDD" id="cd00071">
    <property type="entry name" value="GMPK"/>
    <property type="match status" value="1"/>
</dbReference>
<dbReference type="EC" id="2.7.4.8" evidence="4 13"/>
<evidence type="ECO:0000256" key="1">
    <source>
        <dbReference type="ARBA" id="ARBA00003531"/>
    </source>
</evidence>
<dbReference type="NCBIfam" id="TIGR03263">
    <property type="entry name" value="guanyl_kin"/>
    <property type="match status" value="1"/>
</dbReference>
<gene>
    <name evidence="13 15" type="primary">gmk</name>
    <name evidence="15" type="ORF">C12CBH8_07240</name>
</gene>
<evidence type="ECO:0000256" key="2">
    <source>
        <dbReference type="ARBA" id="ARBA00004496"/>
    </source>
</evidence>
<comment type="similarity">
    <text evidence="3 13">Belongs to the guanylate kinase family.</text>
</comment>
<keyword evidence="6 13" id="KW-0963">Cytoplasm</keyword>
<evidence type="ECO:0000256" key="5">
    <source>
        <dbReference type="ARBA" id="ARBA00016296"/>
    </source>
</evidence>
<dbReference type="Pfam" id="PF00625">
    <property type="entry name" value="Guanylate_kin"/>
    <property type="match status" value="1"/>
</dbReference>
<evidence type="ECO:0000256" key="10">
    <source>
        <dbReference type="ARBA" id="ARBA00022840"/>
    </source>
</evidence>
<feature type="binding site" evidence="13">
    <location>
        <begin position="11"/>
        <end position="18"/>
    </location>
    <ligand>
        <name>ATP</name>
        <dbReference type="ChEBI" id="CHEBI:30616"/>
    </ligand>
</feature>
<dbReference type="KEGG" id="sman:C12CBH8_07240"/>
<reference evidence="16" key="1">
    <citation type="submission" date="2020-07" db="EMBL/GenBank/DDBJ databases">
        <title>Complete genome sequencing of Clostridia bacterium strain 12CBH8.</title>
        <authorList>
            <person name="Sakamoto M."/>
            <person name="Murakami T."/>
            <person name="Mori H."/>
        </authorList>
    </citation>
    <scope>NUCLEOTIDE SEQUENCE [LARGE SCALE GENOMIC DNA]</scope>
    <source>
        <strain evidence="16">12CBH8</strain>
    </source>
</reference>
<dbReference type="InterPro" id="IPR020590">
    <property type="entry name" value="Guanylate_kinase_CS"/>
</dbReference>
<feature type="domain" description="Guanylate kinase-like" evidence="14">
    <location>
        <begin position="4"/>
        <end position="182"/>
    </location>
</feature>
<accession>A0A7I8D261</accession>
<evidence type="ECO:0000256" key="9">
    <source>
        <dbReference type="ARBA" id="ARBA00022777"/>
    </source>
</evidence>
<evidence type="ECO:0000256" key="8">
    <source>
        <dbReference type="ARBA" id="ARBA00022741"/>
    </source>
</evidence>
<dbReference type="PROSITE" id="PS00856">
    <property type="entry name" value="GUANYLATE_KINASE_1"/>
    <property type="match status" value="1"/>
</dbReference>
<evidence type="ECO:0000256" key="7">
    <source>
        <dbReference type="ARBA" id="ARBA00022679"/>
    </source>
</evidence>
<dbReference type="SMART" id="SM00072">
    <property type="entry name" value="GuKc"/>
    <property type="match status" value="1"/>
</dbReference>
<dbReference type="PROSITE" id="PS50052">
    <property type="entry name" value="GUANYLATE_KINASE_2"/>
    <property type="match status" value="1"/>
</dbReference>
<evidence type="ECO:0000256" key="6">
    <source>
        <dbReference type="ARBA" id="ARBA00022490"/>
    </source>
</evidence>
<evidence type="ECO:0000313" key="16">
    <source>
        <dbReference type="Proteomes" id="UP000593890"/>
    </source>
</evidence>
<keyword evidence="8 13" id="KW-0547">Nucleotide-binding</keyword>
<dbReference type="FunFam" id="3.40.50.300:FF:000855">
    <property type="entry name" value="Guanylate kinase"/>
    <property type="match status" value="1"/>
</dbReference>